<comment type="similarity">
    <text evidence="2 8">Belongs to the CPA3 antiporters (TC 2.A.63) subunit F family.</text>
</comment>
<evidence type="ECO:0000256" key="3">
    <source>
        <dbReference type="ARBA" id="ARBA00022448"/>
    </source>
</evidence>
<keyword evidence="11" id="KW-1185">Reference proteome</keyword>
<name>A0A3A6PAI1_9BACL</name>
<feature type="transmembrane region" description="Helical" evidence="9">
    <location>
        <begin position="61"/>
        <end position="82"/>
    </location>
</feature>
<keyword evidence="4 8" id="KW-1003">Cell membrane</keyword>
<dbReference type="EMBL" id="QXQB01000007">
    <property type="protein sequence ID" value="RJX37015.1"/>
    <property type="molecule type" value="Genomic_DNA"/>
</dbReference>
<keyword evidence="6 9" id="KW-1133">Transmembrane helix</keyword>
<evidence type="ECO:0000256" key="2">
    <source>
        <dbReference type="ARBA" id="ARBA00009212"/>
    </source>
</evidence>
<dbReference type="PIRSF" id="PIRSF028784">
    <property type="entry name" value="MrpF"/>
    <property type="match status" value="1"/>
</dbReference>
<reference evidence="10 11" key="1">
    <citation type="submission" date="2018-09" db="EMBL/GenBank/DDBJ databases">
        <title>Paenibacillus aracenensis nov. sp. isolated from a cave in southern Spain.</title>
        <authorList>
            <person name="Jurado V."/>
            <person name="Gutierrez-Patricio S."/>
            <person name="Gonzalez-Pimentel J.L."/>
            <person name="Miller A.Z."/>
            <person name="Laiz L."/>
            <person name="Saiz-Jimenez C."/>
        </authorList>
    </citation>
    <scope>NUCLEOTIDE SEQUENCE [LARGE SCALE GENOMIC DNA]</scope>
    <source>
        <strain evidence="10 11">JCM 19203</strain>
    </source>
</reference>
<keyword evidence="5 9" id="KW-0812">Transmembrane</keyword>
<dbReference type="PANTHER" id="PTHR34702">
    <property type="entry name" value="NA(+)/H(+) ANTIPORTER SUBUNIT F1"/>
    <property type="match status" value="1"/>
</dbReference>
<dbReference type="OrthoDB" id="9799958at2"/>
<evidence type="ECO:0000256" key="6">
    <source>
        <dbReference type="ARBA" id="ARBA00022989"/>
    </source>
</evidence>
<keyword evidence="8" id="KW-0406">Ion transport</keyword>
<organism evidence="10 11">
    <name type="scientific">Paenibacillus pinisoli</name>
    <dbReference type="NCBI Taxonomy" id="1276110"/>
    <lineage>
        <taxon>Bacteria</taxon>
        <taxon>Bacillati</taxon>
        <taxon>Bacillota</taxon>
        <taxon>Bacilli</taxon>
        <taxon>Bacillales</taxon>
        <taxon>Paenibacillaceae</taxon>
        <taxon>Paenibacillus</taxon>
    </lineage>
</organism>
<dbReference type="Pfam" id="PF04066">
    <property type="entry name" value="MrpF_PhaF"/>
    <property type="match status" value="1"/>
</dbReference>
<comment type="subcellular location">
    <subcellularLocation>
        <location evidence="1 8">Cell membrane</location>
        <topology evidence="1 8">Multi-pass membrane protein</topology>
    </subcellularLocation>
</comment>
<evidence type="ECO:0000256" key="5">
    <source>
        <dbReference type="ARBA" id="ARBA00022692"/>
    </source>
</evidence>
<evidence type="ECO:0000313" key="11">
    <source>
        <dbReference type="Proteomes" id="UP000267798"/>
    </source>
</evidence>
<comment type="caution">
    <text evidence="10">The sequence shown here is derived from an EMBL/GenBank/DDBJ whole genome shotgun (WGS) entry which is preliminary data.</text>
</comment>
<evidence type="ECO:0000256" key="7">
    <source>
        <dbReference type="ARBA" id="ARBA00023136"/>
    </source>
</evidence>
<dbReference type="AlphaFoldDB" id="A0A3A6PAI1"/>
<dbReference type="PANTHER" id="PTHR34702:SF1">
    <property type="entry name" value="NA(+)_H(+) ANTIPORTER SUBUNIT F"/>
    <property type="match status" value="1"/>
</dbReference>
<dbReference type="NCBIfam" id="NF009248">
    <property type="entry name" value="PRK12600.1"/>
    <property type="match status" value="1"/>
</dbReference>
<dbReference type="GO" id="GO:0015385">
    <property type="term" value="F:sodium:proton antiporter activity"/>
    <property type="evidence" value="ECO:0007669"/>
    <property type="project" value="TreeGrafter"/>
</dbReference>
<evidence type="ECO:0000313" key="10">
    <source>
        <dbReference type="EMBL" id="RJX37015.1"/>
    </source>
</evidence>
<dbReference type="InterPro" id="IPR007208">
    <property type="entry name" value="MrpF/PhaF-like"/>
</dbReference>
<dbReference type="GO" id="GO:0005886">
    <property type="term" value="C:plasma membrane"/>
    <property type="evidence" value="ECO:0007669"/>
    <property type="project" value="UniProtKB-SubCell"/>
</dbReference>
<keyword evidence="3 8" id="KW-0813">Transport</keyword>
<dbReference type="RefSeq" id="WP_120114015.1">
    <property type="nucleotide sequence ID" value="NZ_QXQB01000007.1"/>
</dbReference>
<proteinExistence type="inferred from homology"/>
<evidence type="ECO:0000256" key="4">
    <source>
        <dbReference type="ARBA" id="ARBA00022475"/>
    </source>
</evidence>
<dbReference type="Proteomes" id="UP000267798">
    <property type="component" value="Unassembled WGS sequence"/>
</dbReference>
<gene>
    <name evidence="10" type="ORF">D3P09_24175</name>
</gene>
<accession>A0A3A6PAI1</accession>
<evidence type="ECO:0000256" key="1">
    <source>
        <dbReference type="ARBA" id="ARBA00004651"/>
    </source>
</evidence>
<keyword evidence="8" id="KW-0050">Antiport</keyword>
<keyword evidence="7 8" id="KW-0472">Membrane</keyword>
<evidence type="ECO:0000256" key="9">
    <source>
        <dbReference type="SAM" id="Phobius"/>
    </source>
</evidence>
<sequence>MMNGMLIAALILLSLAILGALYRLLKGPSIPDRIAALDTIGILLLATIAVLGMLLRTTAYFDIILLLGILTFIGTTAFARYIERGVVLEPGDDR</sequence>
<protein>
    <submittedName>
        <fullName evidence="10">Na(+)/H(+) antiporter subunit F1</fullName>
    </submittedName>
</protein>
<feature type="transmembrane region" description="Helical" evidence="9">
    <location>
        <begin position="33"/>
        <end position="54"/>
    </location>
</feature>
<evidence type="ECO:0000256" key="8">
    <source>
        <dbReference type="PIRNR" id="PIRNR028784"/>
    </source>
</evidence>